<reference evidence="1" key="1">
    <citation type="submission" date="2019-10" db="EMBL/GenBank/DDBJ databases">
        <authorList>
            <consortium name="DOE Joint Genome Institute"/>
            <person name="Kuo A."/>
            <person name="Miyauchi S."/>
            <person name="Kiss E."/>
            <person name="Drula E."/>
            <person name="Kohler A."/>
            <person name="Sanchez-Garcia M."/>
            <person name="Andreopoulos B."/>
            <person name="Barry K.W."/>
            <person name="Bonito G."/>
            <person name="Buee M."/>
            <person name="Carver A."/>
            <person name="Chen C."/>
            <person name="Cichocki N."/>
            <person name="Clum A."/>
            <person name="Culley D."/>
            <person name="Crous P.W."/>
            <person name="Fauchery L."/>
            <person name="Girlanda M."/>
            <person name="Hayes R."/>
            <person name="Keri Z."/>
            <person name="Labutti K."/>
            <person name="Lipzen A."/>
            <person name="Lombard V."/>
            <person name="Magnuson J."/>
            <person name="Maillard F."/>
            <person name="Morin E."/>
            <person name="Murat C."/>
            <person name="Nolan M."/>
            <person name="Ohm R."/>
            <person name="Pangilinan J."/>
            <person name="Pereira M."/>
            <person name="Perotto S."/>
            <person name="Peter M."/>
            <person name="Riley R."/>
            <person name="Sitrit Y."/>
            <person name="Stielow B."/>
            <person name="Szollosi G."/>
            <person name="Zifcakova L."/>
            <person name="Stursova M."/>
            <person name="Spatafora J.W."/>
            <person name="Tedersoo L."/>
            <person name="Vaario L.-M."/>
            <person name="Yamada A."/>
            <person name="Yan M."/>
            <person name="Wang P."/>
            <person name="Xu J."/>
            <person name="Bruns T."/>
            <person name="Baldrian P."/>
            <person name="Vilgalys R."/>
            <person name="Henrissat B."/>
            <person name="Grigoriev I.V."/>
            <person name="Hibbett D."/>
            <person name="Nagy L.G."/>
            <person name="Martin F.M."/>
        </authorList>
    </citation>
    <scope>NUCLEOTIDE SEQUENCE</scope>
    <source>
        <strain evidence="1">P2</strain>
    </source>
</reference>
<protein>
    <submittedName>
        <fullName evidence="1">Mannose 6-phosphate receptor domain-containing protein</fullName>
    </submittedName>
</protein>
<reference evidence="1" key="2">
    <citation type="journal article" date="2020" name="Nat. Commun.">
        <title>Large-scale genome sequencing of mycorrhizal fungi provides insights into the early evolution of symbiotic traits.</title>
        <authorList>
            <person name="Miyauchi S."/>
            <person name="Kiss E."/>
            <person name="Kuo A."/>
            <person name="Drula E."/>
            <person name="Kohler A."/>
            <person name="Sanchez-Garcia M."/>
            <person name="Morin E."/>
            <person name="Andreopoulos B."/>
            <person name="Barry K.W."/>
            <person name="Bonito G."/>
            <person name="Buee M."/>
            <person name="Carver A."/>
            <person name="Chen C."/>
            <person name="Cichocki N."/>
            <person name="Clum A."/>
            <person name="Culley D."/>
            <person name="Crous P.W."/>
            <person name="Fauchery L."/>
            <person name="Girlanda M."/>
            <person name="Hayes R.D."/>
            <person name="Keri Z."/>
            <person name="LaButti K."/>
            <person name="Lipzen A."/>
            <person name="Lombard V."/>
            <person name="Magnuson J."/>
            <person name="Maillard F."/>
            <person name="Murat C."/>
            <person name="Nolan M."/>
            <person name="Ohm R.A."/>
            <person name="Pangilinan J."/>
            <person name="Pereira M.F."/>
            <person name="Perotto S."/>
            <person name="Peter M."/>
            <person name="Pfister S."/>
            <person name="Riley R."/>
            <person name="Sitrit Y."/>
            <person name="Stielow J.B."/>
            <person name="Szollosi G."/>
            <person name="Zifcakova L."/>
            <person name="Stursova M."/>
            <person name="Spatafora J.W."/>
            <person name="Tedersoo L."/>
            <person name="Vaario L.M."/>
            <person name="Yamada A."/>
            <person name="Yan M."/>
            <person name="Wang P."/>
            <person name="Xu J."/>
            <person name="Bruns T."/>
            <person name="Baldrian P."/>
            <person name="Vilgalys R."/>
            <person name="Dunand C."/>
            <person name="Henrissat B."/>
            <person name="Grigoriev I.V."/>
            <person name="Hibbett D."/>
            <person name="Nagy L.G."/>
            <person name="Martin F.M."/>
        </authorList>
    </citation>
    <scope>NUCLEOTIDE SEQUENCE</scope>
    <source>
        <strain evidence="1">P2</strain>
    </source>
</reference>
<gene>
    <name evidence="1" type="ORF">BDM02DRAFT_3085885</name>
</gene>
<organism evidence="1 2">
    <name type="scientific">Thelephora ganbajun</name>
    <name type="common">Ganba fungus</name>
    <dbReference type="NCBI Taxonomy" id="370292"/>
    <lineage>
        <taxon>Eukaryota</taxon>
        <taxon>Fungi</taxon>
        <taxon>Dikarya</taxon>
        <taxon>Basidiomycota</taxon>
        <taxon>Agaricomycotina</taxon>
        <taxon>Agaricomycetes</taxon>
        <taxon>Thelephorales</taxon>
        <taxon>Thelephoraceae</taxon>
        <taxon>Thelephora</taxon>
    </lineage>
</organism>
<keyword evidence="1" id="KW-0675">Receptor</keyword>
<evidence type="ECO:0000313" key="1">
    <source>
        <dbReference type="EMBL" id="KAF9654152.1"/>
    </source>
</evidence>
<dbReference type="Proteomes" id="UP000886501">
    <property type="component" value="Unassembled WGS sequence"/>
</dbReference>
<accession>A0ACB6ZWW4</accession>
<evidence type="ECO:0000313" key="2">
    <source>
        <dbReference type="Proteomes" id="UP000886501"/>
    </source>
</evidence>
<sequence length="307" mass="33642">MKCATAVTLALFVLAASARDEKPCTVHDKGGTYYDLNGLSAKKDYSFTTFEGREYYINVCKNVQTETWALDDSANVGGFTRKDRGDFSIGKVNTTLDVRGGHPLLIMKDGSKCVGGGDLRASTAIRFICDPSVSSTGQPQLLAELPPQDTTACAFFIEWRTSYACSTSDAIGFFGIVGVVILSIAGLVLAWTLFTVLWNRFMLGLRGIDQFPTVPFDSIPNIDLSRVKDHVHKFTDRLGLNRDRWGSRNNRQGFSGDGITRSGFSRLPTSHEEAVHMLGDEEDDEGIETPTEITRPPGMDSQGVIHL</sequence>
<keyword evidence="2" id="KW-1185">Reference proteome</keyword>
<proteinExistence type="predicted"/>
<comment type="caution">
    <text evidence="1">The sequence shown here is derived from an EMBL/GenBank/DDBJ whole genome shotgun (WGS) entry which is preliminary data.</text>
</comment>
<name>A0ACB6ZWW4_THEGA</name>
<dbReference type="EMBL" id="MU117961">
    <property type="protein sequence ID" value="KAF9654152.1"/>
    <property type="molecule type" value="Genomic_DNA"/>
</dbReference>